<dbReference type="OrthoDB" id="6192933at2"/>
<reference evidence="4 5" key="1">
    <citation type="submission" date="2019-02" db="EMBL/GenBank/DDBJ databases">
        <title>Siculibacillus lacustris gen. nov., sp. nov., a new rosette-forming bacterium isolated from a freshwater crater lake (Lake St. Ana, Romania).</title>
        <authorList>
            <person name="Felfoldi T."/>
            <person name="Marton Z."/>
            <person name="Szabo A."/>
            <person name="Mentes A."/>
            <person name="Boka K."/>
            <person name="Marialigeti K."/>
            <person name="Mathe I."/>
            <person name="Koncz M."/>
            <person name="Schumann P."/>
            <person name="Toth E."/>
        </authorList>
    </citation>
    <scope>NUCLEOTIDE SEQUENCE [LARGE SCALE GENOMIC DNA]</scope>
    <source>
        <strain evidence="4 5">SA-279</strain>
    </source>
</reference>
<feature type="domain" description="Solute-binding protein family 3/N-terminal" evidence="3">
    <location>
        <begin position="59"/>
        <end position="272"/>
    </location>
</feature>
<evidence type="ECO:0000313" key="5">
    <source>
        <dbReference type="Proteomes" id="UP000292781"/>
    </source>
</evidence>
<gene>
    <name evidence="4" type="ORF">EYW49_04940</name>
</gene>
<dbReference type="AlphaFoldDB" id="A0A4Q9VV66"/>
<evidence type="ECO:0000259" key="3">
    <source>
        <dbReference type="SMART" id="SM00062"/>
    </source>
</evidence>
<dbReference type="Pfam" id="PF00497">
    <property type="entry name" value="SBP_bac_3"/>
    <property type="match status" value="1"/>
</dbReference>
<organism evidence="4 5">
    <name type="scientific">Siculibacillus lacustris</name>
    <dbReference type="NCBI Taxonomy" id="1549641"/>
    <lineage>
        <taxon>Bacteria</taxon>
        <taxon>Pseudomonadati</taxon>
        <taxon>Pseudomonadota</taxon>
        <taxon>Alphaproteobacteria</taxon>
        <taxon>Hyphomicrobiales</taxon>
        <taxon>Ancalomicrobiaceae</taxon>
        <taxon>Siculibacillus</taxon>
    </lineage>
</organism>
<dbReference type="CDD" id="cd13530">
    <property type="entry name" value="PBP2_peptides_like"/>
    <property type="match status" value="1"/>
</dbReference>
<keyword evidence="1 2" id="KW-0732">Signal</keyword>
<dbReference type="SUPFAM" id="SSF53850">
    <property type="entry name" value="Periplasmic binding protein-like II"/>
    <property type="match status" value="1"/>
</dbReference>
<dbReference type="Proteomes" id="UP000292781">
    <property type="component" value="Unassembled WGS sequence"/>
</dbReference>
<dbReference type="SMART" id="SM00062">
    <property type="entry name" value="PBPb"/>
    <property type="match status" value="1"/>
</dbReference>
<dbReference type="PANTHER" id="PTHR35936">
    <property type="entry name" value="MEMBRANE-BOUND LYTIC MUREIN TRANSGLYCOSYLASE F"/>
    <property type="match status" value="1"/>
</dbReference>
<feature type="chain" id="PRO_5020612521" evidence="2">
    <location>
        <begin position="29"/>
        <end position="281"/>
    </location>
</feature>
<dbReference type="PANTHER" id="PTHR35936:SF17">
    <property type="entry name" value="ARGININE-BINDING EXTRACELLULAR PROTEIN ARTP"/>
    <property type="match status" value="1"/>
</dbReference>
<accession>A0A4Q9VV66</accession>
<feature type="signal peptide" evidence="2">
    <location>
        <begin position="1"/>
        <end position="28"/>
    </location>
</feature>
<comment type="caution">
    <text evidence="4">The sequence shown here is derived from an EMBL/GenBank/DDBJ whole genome shotgun (WGS) entry which is preliminary data.</text>
</comment>
<sequence>MRFSSKTRYGVALAAFTAVATLSLAAVAADKIGNCEVTGKKGEFSIKPAIAGQLTYETNLPAPGWNNGDTPEAIKDGYEYCLAANIAWRLGLDKVVVKNVDFDALVAGQTKDFDIALSQISITDKRKEVVQFSVPYFDSDVGVLAKKGKKVEAGDMKNLRIGVQQGTTGADFVADTLKPKTPAKVFPDTPAMFTALMANQIDVAMTDTAIVVPQAATSGGKQVVVGQYSTGEKYGALFPKGAASAATIDKIIAALVADGTTKKLEKKYLAGDMSKIPAFKP</sequence>
<evidence type="ECO:0000256" key="1">
    <source>
        <dbReference type="ARBA" id="ARBA00022729"/>
    </source>
</evidence>
<dbReference type="EMBL" id="SJFN01000005">
    <property type="protein sequence ID" value="TBW40019.1"/>
    <property type="molecule type" value="Genomic_DNA"/>
</dbReference>
<dbReference type="RefSeq" id="WP_131306816.1">
    <property type="nucleotide sequence ID" value="NZ_SJFN01000005.1"/>
</dbReference>
<keyword evidence="5" id="KW-1185">Reference proteome</keyword>
<dbReference type="InterPro" id="IPR001638">
    <property type="entry name" value="Solute-binding_3/MltF_N"/>
</dbReference>
<name>A0A4Q9VV66_9HYPH</name>
<protein>
    <submittedName>
        <fullName evidence="4">Amino acid ABC transporter substrate-binding protein</fullName>
    </submittedName>
</protein>
<evidence type="ECO:0000256" key="2">
    <source>
        <dbReference type="SAM" id="SignalP"/>
    </source>
</evidence>
<evidence type="ECO:0000313" key="4">
    <source>
        <dbReference type="EMBL" id="TBW40019.1"/>
    </source>
</evidence>
<proteinExistence type="predicted"/>
<dbReference type="Gene3D" id="3.40.190.10">
    <property type="entry name" value="Periplasmic binding protein-like II"/>
    <property type="match status" value="2"/>
</dbReference>